<evidence type="ECO:0000313" key="2">
    <source>
        <dbReference type="Proteomes" id="UP000401081"/>
    </source>
</evidence>
<dbReference type="Proteomes" id="UP000401081">
    <property type="component" value="Unassembled WGS sequence"/>
</dbReference>
<proteinExistence type="predicted"/>
<reference evidence="1 2" key="1">
    <citation type="submission" date="2019-03" db="EMBL/GenBank/DDBJ databases">
        <authorList>
            <consortium name="Pathogen Informatics"/>
        </authorList>
    </citation>
    <scope>NUCLEOTIDE SEQUENCE [LARGE SCALE GENOMIC DNA]</scope>
    <source>
        <strain evidence="1 2">NCTC12993</strain>
    </source>
</reference>
<sequence length="43" mass="4922">MLGGKSISWLGGCSVECGVFERHKRQAPYRGLKVFVRHKYINI</sequence>
<accession>A0A2X3EH53</accession>
<gene>
    <name evidence="1" type="ORF">NCTC12993_02948</name>
</gene>
<organism evidence="1 2">
    <name type="scientific">Kluyvera cryocrescens</name>
    <name type="common">Kluyvera citrophila</name>
    <dbReference type="NCBI Taxonomy" id="580"/>
    <lineage>
        <taxon>Bacteria</taxon>
        <taxon>Pseudomonadati</taxon>
        <taxon>Pseudomonadota</taxon>
        <taxon>Gammaproteobacteria</taxon>
        <taxon>Enterobacterales</taxon>
        <taxon>Enterobacteriaceae</taxon>
        <taxon>Kluyvera</taxon>
    </lineage>
</organism>
<dbReference type="AlphaFoldDB" id="A0A2X3EH53"/>
<dbReference type="EMBL" id="CAADJD010000018">
    <property type="protein sequence ID" value="VFS63879.1"/>
    <property type="molecule type" value="Genomic_DNA"/>
</dbReference>
<keyword evidence="2" id="KW-1185">Reference proteome</keyword>
<name>A0A2X3EH53_KLUCR</name>
<dbReference type="STRING" id="580.GCA_001266615_03769"/>
<evidence type="ECO:0000313" key="1">
    <source>
        <dbReference type="EMBL" id="VFS63879.1"/>
    </source>
</evidence>
<protein>
    <submittedName>
        <fullName evidence="1">Uncharacterized protein</fullName>
    </submittedName>
</protein>